<dbReference type="CDD" id="cd00882">
    <property type="entry name" value="Ras_like_GTPase"/>
    <property type="match status" value="1"/>
</dbReference>
<dbReference type="PANTHER" id="PTHR42708:SF1">
    <property type="entry name" value="GLIDING MOTILITY PROTEIN MGLA"/>
    <property type="match status" value="1"/>
</dbReference>
<accession>A0A948RUE8</accession>
<dbReference type="PANTHER" id="PTHR42708">
    <property type="entry name" value="ATP/GTP-BINDING PROTEIN-RELATED"/>
    <property type="match status" value="1"/>
</dbReference>
<gene>
    <name evidence="1" type="ORF">KJ970_01905</name>
</gene>
<reference evidence="1" key="1">
    <citation type="submission" date="2021-05" db="EMBL/GenBank/DDBJ databases">
        <title>Energy efficiency and biological interactions define the core microbiome of deep oligotrophic groundwater.</title>
        <authorList>
            <person name="Mehrshad M."/>
            <person name="Lopez-Fernandez M."/>
            <person name="Bell E."/>
            <person name="Bernier-Latmani R."/>
            <person name="Bertilsson S."/>
            <person name="Dopson M."/>
        </authorList>
    </citation>
    <scope>NUCLEOTIDE SEQUENCE</scope>
    <source>
        <strain evidence="1">Modern_marine.mb.64</strain>
    </source>
</reference>
<dbReference type="InterPro" id="IPR027417">
    <property type="entry name" value="P-loop_NTPase"/>
</dbReference>
<name>A0A948RUE8_UNCEI</name>
<comment type="caution">
    <text evidence="1">The sequence shown here is derived from an EMBL/GenBank/DDBJ whole genome shotgun (WGS) entry which is preliminary data.</text>
</comment>
<dbReference type="EMBL" id="JAHJDP010000012">
    <property type="protein sequence ID" value="MBU2689657.1"/>
    <property type="molecule type" value="Genomic_DNA"/>
</dbReference>
<evidence type="ECO:0000313" key="1">
    <source>
        <dbReference type="EMBL" id="MBU2689657.1"/>
    </source>
</evidence>
<sequence>MALVHLDQRQLHLKIVYYGPGFGGKTTNLMHLHNRIPPHLRGQWVALKSEEDRTLYFDFLPLNLGSGSGFQTRIHLYTVPGQVRFRRSRLVMLRDVDGIIFVADSHPNRLHANEDSLKDLEMNLVELGLDLTKMPKVFQLNKRDLDPKTPEQVMRRSLGVGENPCFHAVANQGRGVLETLKTMTKMVLRELTPAP</sequence>
<dbReference type="SUPFAM" id="SSF52540">
    <property type="entry name" value="P-loop containing nucleoside triphosphate hydrolases"/>
    <property type="match status" value="1"/>
</dbReference>
<dbReference type="Proteomes" id="UP000777784">
    <property type="component" value="Unassembled WGS sequence"/>
</dbReference>
<proteinExistence type="predicted"/>
<dbReference type="InterPro" id="IPR052705">
    <property type="entry name" value="Gliding_Motility_GTPase"/>
</dbReference>
<organism evidence="1 2">
    <name type="scientific">Eiseniibacteriota bacterium</name>
    <dbReference type="NCBI Taxonomy" id="2212470"/>
    <lineage>
        <taxon>Bacteria</taxon>
        <taxon>Candidatus Eiseniibacteriota</taxon>
    </lineage>
</organism>
<dbReference type="AlphaFoldDB" id="A0A948RUE8"/>
<evidence type="ECO:0000313" key="2">
    <source>
        <dbReference type="Proteomes" id="UP000777784"/>
    </source>
</evidence>
<dbReference type="Gene3D" id="3.40.50.300">
    <property type="entry name" value="P-loop containing nucleotide triphosphate hydrolases"/>
    <property type="match status" value="1"/>
</dbReference>
<protein>
    <submittedName>
        <fullName evidence="1">Gliding-motility protein MglA</fullName>
    </submittedName>
</protein>